<dbReference type="Proteomes" id="UP000789342">
    <property type="component" value="Unassembled WGS sequence"/>
</dbReference>
<comment type="caution">
    <text evidence="1">The sequence shown here is derived from an EMBL/GenBank/DDBJ whole genome shotgun (WGS) entry which is preliminary data.</text>
</comment>
<evidence type="ECO:0000313" key="1">
    <source>
        <dbReference type="EMBL" id="CAG8561319.1"/>
    </source>
</evidence>
<keyword evidence="2" id="KW-1185">Reference proteome</keyword>
<name>A0A9N9FVZ3_9GLOM</name>
<protein>
    <submittedName>
        <fullName evidence="1">4907_t:CDS:1</fullName>
    </submittedName>
</protein>
<reference evidence="1" key="1">
    <citation type="submission" date="2021-06" db="EMBL/GenBank/DDBJ databases">
        <authorList>
            <person name="Kallberg Y."/>
            <person name="Tangrot J."/>
            <person name="Rosling A."/>
        </authorList>
    </citation>
    <scope>NUCLEOTIDE SEQUENCE</scope>
    <source>
        <strain evidence="1">CL551</strain>
    </source>
</reference>
<dbReference type="AlphaFoldDB" id="A0A9N9FVZ3"/>
<proteinExistence type="predicted"/>
<evidence type="ECO:0000313" key="2">
    <source>
        <dbReference type="Proteomes" id="UP000789342"/>
    </source>
</evidence>
<gene>
    <name evidence="1" type="ORF">AMORRO_LOCUS6032</name>
</gene>
<accession>A0A9N9FVZ3</accession>
<dbReference type="EMBL" id="CAJVPV010003859">
    <property type="protein sequence ID" value="CAG8561319.1"/>
    <property type="molecule type" value="Genomic_DNA"/>
</dbReference>
<organism evidence="1 2">
    <name type="scientific">Acaulospora morrowiae</name>
    <dbReference type="NCBI Taxonomy" id="94023"/>
    <lineage>
        <taxon>Eukaryota</taxon>
        <taxon>Fungi</taxon>
        <taxon>Fungi incertae sedis</taxon>
        <taxon>Mucoromycota</taxon>
        <taxon>Glomeromycotina</taxon>
        <taxon>Glomeromycetes</taxon>
        <taxon>Diversisporales</taxon>
        <taxon>Acaulosporaceae</taxon>
        <taxon>Acaulospora</taxon>
    </lineage>
</organism>
<sequence>MICTYKLESDVNRWQEVRVSKVTLLREKVQSDERVFLGGRVEKDKNQRRKFDWRETKLSQANIRSLIYSKKEVIKLQPIKIMLLSEGIRDEG</sequence>